<feature type="compositionally biased region" description="Acidic residues" evidence="1">
    <location>
        <begin position="423"/>
        <end position="442"/>
    </location>
</feature>
<reference evidence="3" key="1">
    <citation type="submission" date="2018-10" db="EMBL/GenBank/DDBJ databases">
        <title>Hidden diversity of soil giant viruses.</title>
        <authorList>
            <person name="Schulz F."/>
            <person name="Alteio L."/>
            <person name="Goudeau D."/>
            <person name="Ryan E.M."/>
            <person name="Malmstrom R.R."/>
            <person name="Blanchard J."/>
            <person name="Woyke T."/>
        </authorList>
    </citation>
    <scope>NUCLEOTIDE SEQUENCE</scope>
    <source>
        <strain evidence="3">EDV1</strain>
    </source>
</reference>
<accession>A0A3G4ZYF8</accession>
<organism evidence="3">
    <name type="scientific">Edafosvirus sp</name>
    <dbReference type="NCBI Taxonomy" id="2487765"/>
    <lineage>
        <taxon>Viruses</taxon>
        <taxon>Varidnaviria</taxon>
        <taxon>Bamfordvirae</taxon>
        <taxon>Nucleocytoviricota</taxon>
        <taxon>Megaviricetes</taxon>
        <taxon>Imitervirales</taxon>
        <taxon>Mimiviridae</taxon>
        <taxon>Klosneuvirinae</taxon>
    </lineage>
</organism>
<dbReference type="EMBL" id="MK072085">
    <property type="protein sequence ID" value="AYV78613.1"/>
    <property type="molecule type" value="Genomic_DNA"/>
</dbReference>
<dbReference type="SMART" id="SM00465">
    <property type="entry name" value="GIYc"/>
    <property type="match status" value="1"/>
</dbReference>
<dbReference type="SUPFAM" id="SSF82771">
    <property type="entry name" value="GIY-YIG endonuclease"/>
    <property type="match status" value="1"/>
</dbReference>
<keyword evidence="3" id="KW-0540">Nuclease</keyword>
<dbReference type="InterPro" id="IPR035901">
    <property type="entry name" value="GIY-YIG_endonuc_sf"/>
</dbReference>
<gene>
    <name evidence="3" type="ORF">Edafosvirus20_13</name>
</gene>
<protein>
    <submittedName>
        <fullName evidence="3">GIY-YIG catalytic domain-containing endonuclease</fullName>
    </submittedName>
</protein>
<feature type="region of interest" description="Disordered" evidence="1">
    <location>
        <begin position="418"/>
        <end position="442"/>
    </location>
</feature>
<sequence>MDLGVIYQIYCIINKKSYIGQAVSFIAGNKPWGAEKRWTSHLNEALNGGKDHCILLNNAIRKYGSKNFEIKTLEENISLDEIDEFEEKYIIEYNSMVPNGYNLTKGGKNGKMTVEARRNKKERHETVTIVRRHEEDKNLPLFISLQRRNGEKIAYRVCFPIPIEHEIHNDPNLDKKEKIITKQFTRSNLKESYDSALEFLNEIKKKYKYIEPKNVKVHINPMENKDLTEDEKIKKYTEIKKNKKKENLCENITPIYVKSRLTGYLVENFKDNNNKIYPKTKFISGSNTRNLRNAQNYLKELEMKNKNNTFVEDISRFENIQGPIFDKKSENNNLPKYMAYVKVPKRNPRAKRETECIDNNKEKYEITGYAINNFNLDGKIIKKKFCDKKISMEDKYKLASDFLFKLWQKKLAIKNNDTKNIDNNEDNEDTEYELVSDLEDDN</sequence>
<name>A0A3G4ZYF8_9VIRU</name>
<dbReference type="InterPro" id="IPR000305">
    <property type="entry name" value="GIY-YIG_endonuc"/>
</dbReference>
<evidence type="ECO:0000259" key="2">
    <source>
        <dbReference type="SMART" id="SM00465"/>
    </source>
</evidence>
<dbReference type="Gene3D" id="3.40.1440.10">
    <property type="entry name" value="GIY-YIG endonuclease"/>
    <property type="match status" value="1"/>
</dbReference>
<keyword evidence="3" id="KW-0255">Endonuclease</keyword>
<proteinExistence type="predicted"/>
<evidence type="ECO:0000313" key="3">
    <source>
        <dbReference type="EMBL" id="AYV78613.1"/>
    </source>
</evidence>
<dbReference type="CDD" id="cd10443">
    <property type="entry name" value="GIY-YIG_HE_Tlr8p_PBC-V_like"/>
    <property type="match status" value="1"/>
</dbReference>
<dbReference type="GO" id="GO:0004519">
    <property type="term" value="F:endonuclease activity"/>
    <property type="evidence" value="ECO:0007669"/>
    <property type="project" value="UniProtKB-KW"/>
</dbReference>
<keyword evidence="3" id="KW-0378">Hydrolase</keyword>
<feature type="domain" description="GIY-YIG" evidence="2">
    <location>
        <begin position="3"/>
        <end position="107"/>
    </location>
</feature>
<evidence type="ECO:0000256" key="1">
    <source>
        <dbReference type="SAM" id="MobiDB-lite"/>
    </source>
</evidence>